<dbReference type="PANTHER" id="PTHR30572:SF4">
    <property type="entry name" value="ABC TRANSPORTER PERMEASE YTRF"/>
    <property type="match status" value="1"/>
</dbReference>
<gene>
    <name evidence="9" type="ORF">LCGC14_2827310</name>
</gene>
<dbReference type="GO" id="GO:0022857">
    <property type="term" value="F:transmembrane transporter activity"/>
    <property type="evidence" value="ECO:0007669"/>
    <property type="project" value="TreeGrafter"/>
</dbReference>
<keyword evidence="5 7" id="KW-0472">Membrane</keyword>
<dbReference type="AlphaFoldDB" id="A0A0F9B6A2"/>
<comment type="similarity">
    <text evidence="6">Belongs to the ABC-4 integral membrane protein family.</text>
</comment>
<evidence type="ECO:0000256" key="5">
    <source>
        <dbReference type="ARBA" id="ARBA00023136"/>
    </source>
</evidence>
<keyword evidence="2" id="KW-1003">Cell membrane</keyword>
<sequence length="402" mass="45246">TGNQQFDNIYPEWFKISEVMPVLDNITGITNYTTRMEYATGTQVGNIEDMDTDIAVVGINSESYDKLLSDSLFGSHTILEMDDAYEGDTMEELLSNDENICVVHQYYVDEQIERGHEDFGIGSTVIIYSDQMQPYSFTIIGILEDPLLYNTERFNWDAEYVVGVDIAETEKSIYINYEKARELIYTNHQGSDPLNDEVTSLLIKVDNPHDTLDIAKQLENNLEANIGGNWSIVDLNTRMLKYRMVISQWFVWLEEGENDEEVVDNLSDYIESEGVILYFALTKTFIFDSFASVMDMITTVISGILIFAIIISMIGLTLHCLVSTMARRREIGMLRSIGLTKSGVIRTISGETILVAVLGTISGIIGGLIVGVLLTMYGPGTTFVAFKLVIPWIKIWIIILVT</sequence>
<feature type="non-terminal residue" evidence="9">
    <location>
        <position position="1"/>
    </location>
</feature>
<comment type="subcellular location">
    <subcellularLocation>
        <location evidence="1">Cell membrane</location>
        <topology evidence="1">Multi-pass membrane protein</topology>
    </subcellularLocation>
</comment>
<dbReference type="GO" id="GO:0005886">
    <property type="term" value="C:plasma membrane"/>
    <property type="evidence" value="ECO:0007669"/>
    <property type="project" value="UniProtKB-SubCell"/>
</dbReference>
<dbReference type="InterPro" id="IPR003838">
    <property type="entry name" value="ABC3_permease_C"/>
</dbReference>
<keyword evidence="3 7" id="KW-0812">Transmembrane</keyword>
<feature type="transmembrane region" description="Helical" evidence="7">
    <location>
        <begin position="300"/>
        <end position="326"/>
    </location>
</feature>
<feature type="transmembrane region" description="Helical" evidence="7">
    <location>
        <begin position="353"/>
        <end position="377"/>
    </location>
</feature>
<evidence type="ECO:0000256" key="6">
    <source>
        <dbReference type="ARBA" id="ARBA00038076"/>
    </source>
</evidence>
<dbReference type="Pfam" id="PF02687">
    <property type="entry name" value="FtsX"/>
    <property type="match status" value="1"/>
</dbReference>
<feature type="transmembrane region" description="Helical" evidence="7">
    <location>
        <begin position="383"/>
        <end position="401"/>
    </location>
</feature>
<evidence type="ECO:0000256" key="1">
    <source>
        <dbReference type="ARBA" id="ARBA00004651"/>
    </source>
</evidence>
<dbReference type="PANTHER" id="PTHR30572">
    <property type="entry name" value="MEMBRANE COMPONENT OF TRANSPORTER-RELATED"/>
    <property type="match status" value="1"/>
</dbReference>
<name>A0A0F9B6A2_9ZZZZ</name>
<evidence type="ECO:0000256" key="7">
    <source>
        <dbReference type="SAM" id="Phobius"/>
    </source>
</evidence>
<dbReference type="InterPro" id="IPR050250">
    <property type="entry name" value="Macrolide_Exporter_MacB"/>
</dbReference>
<accession>A0A0F9B6A2</accession>
<evidence type="ECO:0000256" key="4">
    <source>
        <dbReference type="ARBA" id="ARBA00022989"/>
    </source>
</evidence>
<proteinExistence type="inferred from homology"/>
<evidence type="ECO:0000313" key="9">
    <source>
        <dbReference type="EMBL" id="KKK80056.1"/>
    </source>
</evidence>
<reference evidence="9" key="1">
    <citation type="journal article" date="2015" name="Nature">
        <title>Complex archaea that bridge the gap between prokaryotes and eukaryotes.</title>
        <authorList>
            <person name="Spang A."/>
            <person name="Saw J.H."/>
            <person name="Jorgensen S.L."/>
            <person name="Zaremba-Niedzwiedzka K."/>
            <person name="Martijn J."/>
            <person name="Lind A.E."/>
            <person name="van Eijk R."/>
            <person name="Schleper C."/>
            <person name="Guy L."/>
            <person name="Ettema T.J."/>
        </authorList>
    </citation>
    <scope>NUCLEOTIDE SEQUENCE</scope>
</reference>
<dbReference type="EMBL" id="LAZR01053752">
    <property type="protein sequence ID" value="KKK80056.1"/>
    <property type="molecule type" value="Genomic_DNA"/>
</dbReference>
<comment type="caution">
    <text evidence="9">The sequence shown here is derived from an EMBL/GenBank/DDBJ whole genome shotgun (WGS) entry which is preliminary data.</text>
</comment>
<feature type="non-terminal residue" evidence="9">
    <location>
        <position position="402"/>
    </location>
</feature>
<evidence type="ECO:0000256" key="3">
    <source>
        <dbReference type="ARBA" id="ARBA00022692"/>
    </source>
</evidence>
<evidence type="ECO:0000256" key="2">
    <source>
        <dbReference type="ARBA" id="ARBA00022475"/>
    </source>
</evidence>
<feature type="domain" description="ABC3 transporter permease C-terminal" evidence="8">
    <location>
        <begin position="304"/>
        <end position="401"/>
    </location>
</feature>
<protein>
    <recommendedName>
        <fullName evidence="8">ABC3 transporter permease C-terminal domain-containing protein</fullName>
    </recommendedName>
</protein>
<keyword evidence="4 7" id="KW-1133">Transmembrane helix</keyword>
<organism evidence="9">
    <name type="scientific">marine sediment metagenome</name>
    <dbReference type="NCBI Taxonomy" id="412755"/>
    <lineage>
        <taxon>unclassified sequences</taxon>
        <taxon>metagenomes</taxon>
        <taxon>ecological metagenomes</taxon>
    </lineage>
</organism>
<evidence type="ECO:0000259" key="8">
    <source>
        <dbReference type="Pfam" id="PF02687"/>
    </source>
</evidence>